<dbReference type="GO" id="GO:0015297">
    <property type="term" value="F:antiporter activity"/>
    <property type="evidence" value="ECO:0007669"/>
    <property type="project" value="UniProtKB-KW"/>
</dbReference>
<reference evidence="10 11" key="1">
    <citation type="journal article" date="2011" name="Stand. Genomic Sci.">
        <title>Complete genome sequence of the thermophilic sulfur-reducer Hippea maritima type strain (MH(2)).</title>
        <authorList>
            <person name="Huntemann M."/>
            <person name="Lu M."/>
            <person name="Nolan M."/>
            <person name="Lapidus A."/>
            <person name="Lucas S."/>
            <person name="Hammon N."/>
            <person name="Deshpande S."/>
            <person name="Cheng J.F."/>
            <person name="Tapia R."/>
            <person name="Han C."/>
            <person name="Goodwin L."/>
            <person name="Pitluck S."/>
            <person name="Liolios K."/>
            <person name="Pagani I."/>
            <person name="Ivanova N."/>
            <person name="Ovchinikova G."/>
            <person name="Pati A."/>
            <person name="Chen A."/>
            <person name="Palaniappan K."/>
            <person name="Land M."/>
            <person name="Hauser L."/>
            <person name="Jeffries C.D."/>
            <person name="Detter J.C."/>
            <person name="Brambilla E.M."/>
            <person name="Rohde M."/>
            <person name="Spring S."/>
            <person name="Goker M."/>
            <person name="Woyke T."/>
            <person name="Bristow J."/>
            <person name="Eisen J.A."/>
            <person name="Markowitz V."/>
            <person name="Hugenholtz P."/>
            <person name="Kyrpides N.C."/>
            <person name="Klenk H.P."/>
            <person name="Mavromatis K."/>
        </authorList>
    </citation>
    <scope>NUCLEOTIDE SEQUENCE [LARGE SCALE GENOMIC DNA]</scope>
    <source>
        <strain evidence="11">ATCC 700847 / DSM 10411 / MH2</strain>
    </source>
</reference>
<dbReference type="EMBL" id="CP002606">
    <property type="protein sequence ID" value="AEA33358.1"/>
    <property type="molecule type" value="Genomic_DNA"/>
</dbReference>
<feature type="transmembrane region" description="Helical" evidence="8">
    <location>
        <begin position="319"/>
        <end position="338"/>
    </location>
</feature>
<feature type="transmembrane region" description="Helical" evidence="8">
    <location>
        <begin position="168"/>
        <end position="189"/>
    </location>
</feature>
<name>F2LTN3_HIPMA</name>
<evidence type="ECO:0000256" key="4">
    <source>
        <dbReference type="ARBA" id="ARBA00022692"/>
    </source>
</evidence>
<evidence type="ECO:0000256" key="8">
    <source>
        <dbReference type="SAM" id="Phobius"/>
    </source>
</evidence>
<dbReference type="AlphaFoldDB" id="F2LTN3"/>
<feature type="transmembrane region" description="Helical" evidence="8">
    <location>
        <begin position="210"/>
        <end position="230"/>
    </location>
</feature>
<evidence type="ECO:0000256" key="5">
    <source>
        <dbReference type="ARBA" id="ARBA00022989"/>
    </source>
</evidence>
<keyword evidence="11" id="KW-1185">Reference proteome</keyword>
<keyword evidence="7 8" id="KW-0472">Membrane</keyword>
<dbReference type="InterPro" id="IPR006153">
    <property type="entry name" value="Cation/H_exchanger_TM"/>
</dbReference>
<evidence type="ECO:0000256" key="7">
    <source>
        <dbReference type="ARBA" id="ARBA00023136"/>
    </source>
</evidence>
<dbReference type="GO" id="GO:0016020">
    <property type="term" value="C:membrane"/>
    <property type="evidence" value="ECO:0007669"/>
    <property type="project" value="UniProtKB-SubCell"/>
</dbReference>
<evidence type="ECO:0000256" key="1">
    <source>
        <dbReference type="ARBA" id="ARBA00004141"/>
    </source>
</evidence>
<proteinExistence type="predicted"/>
<keyword evidence="5 8" id="KW-1133">Transmembrane helix</keyword>
<feature type="transmembrane region" description="Helical" evidence="8">
    <location>
        <begin position="290"/>
        <end position="310"/>
    </location>
</feature>
<evidence type="ECO:0000256" key="6">
    <source>
        <dbReference type="ARBA" id="ARBA00023065"/>
    </source>
</evidence>
<dbReference type="PANTHER" id="PTHR43562:SF1">
    <property type="entry name" value="NA(+)_H(+) ANTIPORTER YJBQ-RELATED"/>
    <property type="match status" value="1"/>
</dbReference>
<feature type="transmembrane region" description="Helical" evidence="8">
    <location>
        <begin position="6"/>
        <end position="23"/>
    </location>
</feature>
<protein>
    <submittedName>
        <fullName evidence="10">Sodium/hydrogen exchanger</fullName>
    </submittedName>
</protein>
<evidence type="ECO:0000256" key="3">
    <source>
        <dbReference type="ARBA" id="ARBA00022449"/>
    </source>
</evidence>
<dbReference type="Pfam" id="PF00999">
    <property type="entry name" value="Na_H_Exchanger"/>
    <property type="match status" value="1"/>
</dbReference>
<evidence type="ECO:0000259" key="9">
    <source>
        <dbReference type="Pfam" id="PF00999"/>
    </source>
</evidence>
<reference evidence="11" key="2">
    <citation type="submission" date="2011-03" db="EMBL/GenBank/DDBJ databases">
        <title>The complete genome of Hippea maritima DSM 10411.</title>
        <authorList>
            <consortium name="US DOE Joint Genome Institute (JGI-PGF)"/>
            <person name="Lucas S."/>
            <person name="Copeland A."/>
            <person name="Lapidus A."/>
            <person name="Bruce D."/>
            <person name="Goodwin L."/>
            <person name="Pitluck S."/>
            <person name="Peters L."/>
            <person name="Kyrpides N."/>
            <person name="Mavromatis K."/>
            <person name="Pagani I."/>
            <person name="Ivanova N."/>
            <person name="Mikhailova N."/>
            <person name="Lu M."/>
            <person name="Detter J.C."/>
            <person name="Tapia R."/>
            <person name="Han C."/>
            <person name="Land M."/>
            <person name="Hauser L."/>
            <person name="Markowitz V."/>
            <person name="Cheng J.-F."/>
            <person name="Hugenholtz P."/>
            <person name="Woyke T."/>
            <person name="Wu D."/>
            <person name="Spring S."/>
            <person name="Schroeder M."/>
            <person name="Brambilla E."/>
            <person name="Klenk H.-P."/>
            <person name="Eisen J.A."/>
        </authorList>
    </citation>
    <scope>NUCLEOTIDE SEQUENCE [LARGE SCALE GENOMIC DNA]</scope>
    <source>
        <strain evidence="11">ATCC 700847 / DSM 10411 / MH2</strain>
    </source>
</reference>
<evidence type="ECO:0000313" key="10">
    <source>
        <dbReference type="EMBL" id="AEA33358.1"/>
    </source>
</evidence>
<feature type="transmembrane region" description="Helical" evidence="8">
    <location>
        <begin position="236"/>
        <end position="253"/>
    </location>
</feature>
<dbReference type="HOGENOM" id="CLU_005126_7_1_7"/>
<dbReference type="RefSeq" id="WP_013681402.1">
    <property type="nucleotide sequence ID" value="NC_015318.1"/>
</dbReference>
<keyword evidence="2" id="KW-0813">Transport</keyword>
<comment type="subcellular location">
    <subcellularLocation>
        <location evidence="1">Membrane</location>
        <topology evidence="1">Multi-pass membrane protein</topology>
    </subcellularLocation>
</comment>
<evidence type="ECO:0000256" key="2">
    <source>
        <dbReference type="ARBA" id="ARBA00022448"/>
    </source>
</evidence>
<dbReference type="KEGG" id="hmr:Hipma_0382"/>
<sequence length="385" mass="43337">MNVNQSISLFLVVLATFSAPMLAKILRIPVVVAEILAGIILGPTILNIVSHSAFLHFLSEFGFLLLMFYVGLEIEIKEMNPKLIILNIAAFIINAIFSYFIVRFLNVDFIWMAVFVSASVGVVIGVLREMNLLDSKVGKLTLYSGIMQEFIILLIVTSYEIYKSENYSLIKYALIILSIVLTILFFRVVKLLHWWYPEYFNYFASSKDPLSLRIRFVLAVMLLSVSFAFYFNIDPVVGAFIAGLVISISFADLEMIKEDVGTIGLGFFIPLFFVYTGVNVKINFQDLPFVGIVVVLMFLSHLGSVIVFYFNKFPLPRSLILSLNLSKGVSMVVLIMTLARAEGLVNQRTFSTAILIGIVAEIFYTIVFKNLYGKFLSNATMNKIK</sequence>
<dbReference type="GO" id="GO:1902600">
    <property type="term" value="P:proton transmembrane transport"/>
    <property type="evidence" value="ECO:0007669"/>
    <property type="project" value="InterPro"/>
</dbReference>
<feature type="transmembrane region" description="Helical" evidence="8">
    <location>
        <begin position="140"/>
        <end position="162"/>
    </location>
</feature>
<dbReference type="InterPro" id="IPR038770">
    <property type="entry name" value="Na+/solute_symporter_sf"/>
</dbReference>
<accession>F2LTN3</accession>
<feature type="transmembrane region" description="Helical" evidence="8">
    <location>
        <begin position="54"/>
        <end position="72"/>
    </location>
</feature>
<feature type="transmembrane region" description="Helical" evidence="8">
    <location>
        <begin position="260"/>
        <end position="278"/>
    </location>
</feature>
<dbReference type="FunCoup" id="F2LTN3">
    <property type="interactions" value="401"/>
</dbReference>
<keyword evidence="6" id="KW-0406">Ion transport</keyword>
<dbReference type="Gene3D" id="1.20.1530.20">
    <property type="match status" value="1"/>
</dbReference>
<dbReference type="STRING" id="760142.Hipma_0382"/>
<feature type="transmembrane region" description="Helical" evidence="8">
    <location>
        <begin position="350"/>
        <end position="372"/>
    </location>
</feature>
<evidence type="ECO:0000313" key="11">
    <source>
        <dbReference type="Proteomes" id="UP000008139"/>
    </source>
</evidence>
<feature type="transmembrane region" description="Helical" evidence="8">
    <location>
        <begin position="84"/>
        <end position="103"/>
    </location>
</feature>
<feature type="transmembrane region" description="Helical" evidence="8">
    <location>
        <begin position="109"/>
        <end position="128"/>
    </location>
</feature>
<dbReference type="OrthoDB" id="9793589at2"/>
<gene>
    <name evidence="10" type="ordered locus">Hipma_0382</name>
</gene>
<dbReference type="eggNOG" id="COG0475">
    <property type="taxonomic scope" value="Bacteria"/>
</dbReference>
<dbReference type="Proteomes" id="UP000008139">
    <property type="component" value="Chromosome"/>
</dbReference>
<keyword evidence="4 8" id="KW-0812">Transmembrane</keyword>
<organism evidence="10 11">
    <name type="scientific">Hippea maritima (strain ATCC 700847 / DSM 10411 / MH2)</name>
    <dbReference type="NCBI Taxonomy" id="760142"/>
    <lineage>
        <taxon>Bacteria</taxon>
        <taxon>Pseudomonadati</taxon>
        <taxon>Campylobacterota</taxon>
        <taxon>Desulfurellia</taxon>
        <taxon>Desulfurellales</taxon>
        <taxon>Hippeaceae</taxon>
        <taxon>Hippea</taxon>
    </lineage>
</organism>
<dbReference type="InParanoid" id="F2LTN3"/>
<dbReference type="PANTHER" id="PTHR43562">
    <property type="entry name" value="NAPA-TYPE SODIUM/HYDROGEN ANTIPORTER"/>
    <property type="match status" value="1"/>
</dbReference>
<feature type="domain" description="Cation/H+ exchanger transmembrane" evidence="9">
    <location>
        <begin position="14"/>
        <end position="362"/>
    </location>
</feature>
<keyword evidence="3" id="KW-0050">Antiport</keyword>